<reference evidence="1 2" key="1">
    <citation type="journal article" date="2015" name="Nat. Commun.">
        <title>Outbred genome sequencing and CRISPR/Cas9 gene editing in butterflies.</title>
        <authorList>
            <person name="Li X."/>
            <person name="Fan D."/>
            <person name="Zhang W."/>
            <person name="Liu G."/>
            <person name="Zhang L."/>
            <person name="Zhao L."/>
            <person name="Fang X."/>
            <person name="Chen L."/>
            <person name="Dong Y."/>
            <person name="Chen Y."/>
            <person name="Ding Y."/>
            <person name="Zhao R."/>
            <person name="Feng M."/>
            <person name="Zhu Y."/>
            <person name="Feng Y."/>
            <person name="Jiang X."/>
            <person name="Zhu D."/>
            <person name="Xiang H."/>
            <person name="Feng X."/>
            <person name="Li S."/>
            <person name="Wang J."/>
            <person name="Zhang G."/>
            <person name="Kronforst M.R."/>
            <person name="Wang W."/>
        </authorList>
    </citation>
    <scope>NUCLEOTIDE SEQUENCE [LARGE SCALE GENOMIC DNA]</scope>
    <source>
        <strain evidence="1">Ya'a_city_454_Pm</strain>
        <tissue evidence="1">Whole body</tissue>
    </source>
</reference>
<protein>
    <submittedName>
        <fullName evidence="1">Uncharacterized protein</fullName>
    </submittedName>
</protein>
<name>A0A194R808_PAPMA</name>
<accession>A0A194R808</accession>
<dbReference type="Proteomes" id="UP000053240">
    <property type="component" value="Unassembled WGS sequence"/>
</dbReference>
<dbReference type="EMBL" id="KQ460615">
    <property type="protein sequence ID" value="KPJ13639.1"/>
    <property type="molecule type" value="Genomic_DNA"/>
</dbReference>
<organism evidence="1 2">
    <name type="scientific">Papilio machaon</name>
    <name type="common">Old World swallowtail butterfly</name>
    <dbReference type="NCBI Taxonomy" id="76193"/>
    <lineage>
        <taxon>Eukaryota</taxon>
        <taxon>Metazoa</taxon>
        <taxon>Ecdysozoa</taxon>
        <taxon>Arthropoda</taxon>
        <taxon>Hexapoda</taxon>
        <taxon>Insecta</taxon>
        <taxon>Pterygota</taxon>
        <taxon>Neoptera</taxon>
        <taxon>Endopterygota</taxon>
        <taxon>Lepidoptera</taxon>
        <taxon>Glossata</taxon>
        <taxon>Ditrysia</taxon>
        <taxon>Papilionoidea</taxon>
        <taxon>Papilionidae</taxon>
        <taxon>Papilioninae</taxon>
        <taxon>Papilio</taxon>
    </lineage>
</organism>
<dbReference type="InParanoid" id="A0A194R808"/>
<evidence type="ECO:0000313" key="2">
    <source>
        <dbReference type="Proteomes" id="UP000053240"/>
    </source>
</evidence>
<gene>
    <name evidence="1" type="ORF">RR48_10823</name>
</gene>
<evidence type="ECO:0000313" key="1">
    <source>
        <dbReference type="EMBL" id="KPJ13639.1"/>
    </source>
</evidence>
<proteinExistence type="predicted"/>
<sequence>MTCLIDKYVFNNPTSPRLGPTLEPPRFNPGHSFVHGRERCDKRDGVRLPAGAESQVSCRGLGRLTKYSLLISSPVLRRRCACNGPRPARHVASRRVSYVIISSQ</sequence>
<keyword evidence="2" id="KW-1185">Reference proteome</keyword>
<dbReference type="AlphaFoldDB" id="A0A194R808"/>